<dbReference type="Proteomes" id="UP000509684">
    <property type="component" value="Chromosome"/>
</dbReference>
<sequence>MAAARSATPHPADLLRSTWERQRPALAALLALAPHLCATRDPDFADSGIDAWRALAGQLDEPLVSFLDAEPLRLLAELESDTTPRTIDAKKSVFASTRWATRGAASA</sequence>
<protein>
    <submittedName>
        <fullName evidence="1">Uncharacterized protein</fullName>
    </submittedName>
</protein>
<accession>A0A080M4X7</accession>
<keyword evidence="3" id="KW-1185">Reference proteome</keyword>
<proteinExistence type="predicted"/>
<reference evidence="2 4" key="2">
    <citation type="journal article" date="2019" name="Microbiome">
        <title>Annotated bacterial chromosomes from frame-shift-corrected long-read metagenomic data.</title>
        <authorList>
            <person name="Arumugam K."/>
            <person name="Bagci C."/>
            <person name="Bessarab I."/>
            <person name="Beier S."/>
            <person name="Buchfink B."/>
            <person name="Gorska A."/>
            <person name="Qiu G."/>
            <person name="Huson D.H."/>
            <person name="Williams R.B.H."/>
        </authorList>
    </citation>
    <scope>NUCLEOTIDE SEQUENCE [LARGE SCALE GENOMIC DNA]</scope>
    <source>
        <strain evidence="2">SSA1</strain>
    </source>
</reference>
<dbReference type="KEGG" id="acog:HWD57_17380"/>
<dbReference type="AlphaFoldDB" id="A0A080M4X7"/>
<dbReference type="STRING" id="1453999.AW06_002685"/>
<dbReference type="RefSeq" id="WP_034950185.1">
    <property type="nucleotide sequence ID" value="NZ_JDST02000059.1"/>
</dbReference>
<evidence type="ECO:0000313" key="1">
    <source>
        <dbReference type="EMBL" id="KFB76263.1"/>
    </source>
</evidence>
<organism evidence="1 3">
    <name type="scientific">Candidatus Accumulibacter cognatus</name>
    <dbReference type="NCBI Taxonomy" id="2954383"/>
    <lineage>
        <taxon>Bacteria</taxon>
        <taxon>Pseudomonadati</taxon>
        <taxon>Pseudomonadota</taxon>
        <taxon>Betaproteobacteria</taxon>
        <taxon>Candidatus Accumulibacter</taxon>
    </lineage>
</organism>
<gene>
    <name evidence="1" type="ORF">AW06_002685</name>
    <name evidence="2" type="ORF">HWD57_17380</name>
</gene>
<evidence type="ECO:0000313" key="4">
    <source>
        <dbReference type="Proteomes" id="UP000509684"/>
    </source>
</evidence>
<accession>A0A7D5SGD4</accession>
<evidence type="ECO:0000313" key="3">
    <source>
        <dbReference type="Proteomes" id="UP000021315"/>
    </source>
</evidence>
<reference evidence="1 3" key="1">
    <citation type="submission" date="2014-02" db="EMBL/GenBank/DDBJ databases">
        <title>Expanding our view of genomic diversity in Candidatus Accumulibacter clades.</title>
        <authorList>
            <person name="Skennerton C.T."/>
            <person name="Barr J.J."/>
            <person name="Slater F.R."/>
            <person name="Bond P.L."/>
            <person name="Tyson G.W."/>
        </authorList>
    </citation>
    <scope>NUCLEOTIDE SEQUENCE [LARGE SCALE GENOMIC DNA]</scope>
    <source>
        <strain evidence="3">SK-02</strain>
    </source>
</reference>
<evidence type="ECO:0000313" key="2">
    <source>
        <dbReference type="EMBL" id="QLH51378.1"/>
    </source>
</evidence>
<dbReference type="EMBL" id="JDST02000059">
    <property type="protein sequence ID" value="KFB76263.1"/>
    <property type="molecule type" value="Genomic_DNA"/>
</dbReference>
<name>A0A080M4X7_9PROT</name>
<dbReference type="Proteomes" id="UP000021315">
    <property type="component" value="Unassembled WGS sequence"/>
</dbReference>
<dbReference type="EMBL" id="CP058708">
    <property type="protein sequence ID" value="QLH51378.1"/>
    <property type="molecule type" value="Genomic_DNA"/>
</dbReference>
<reference evidence="2" key="3">
    <citation type="submission" date="2020-06" db="EMBL/GenBank/DDBJ databases">
        <authorList>
            <person name="Arumugam K."/>
            <person name="Besarab I."/>
            <person name="Haryono M."/>
            <person name="Bagci C."/>
            <person name="Beier S."/>
            <person name="Buchfink B."/>
            <person name="Gorska A."/>
            <person name="Qiu G."/>
            <person name="Huson D.H."/>
            <person name="Williams R.B."/>
        </authorList>
    </citation>
    <scope>NUCLEOTIDE SEQUENCE</scope>
    <source>
        <strain evidence="2">SSA1</strain>
    </source>
</reference>